<feature type="transmembrane region" description="Helical" evidence="6">
    <location>
        <begin position="138"/>
        <end position="160"/>
    </location>
</feature>
<dbReference type="PANTHER" id="PTHR45649">
    <property type="entry name" value="AMINO-ACID PERMEASE BAT1"/>
    <property type="match status" value="1"/>
</dbReference>
<feature type="transmembrane region" description="Helical" evidence="6">
    <location>
        <begin position="287"/>
        <end position="310"/>
    </location>
</feature>
<dbReference type="EMBL" id="JANFNG010000002">
    <property type="protein sequence ID" value="MCQ4080032.1"/>
    <property type="molecule type" value="Genomic_DNA"/>
</dbReference>
<feature type="transmembrane region" description="Helical" evidence="6">
    <location>
        <begin position="347"/>
        <end position="364"/>
    </location>
</feature>
<feature type="transmembrane region" description="Helical" evidence="6">
    <location>
        <begin position="411"/>
        <end position="429"/>
    </location>
</feature>
<dbReference type="Gene3D" id="1.20.1740.10">
    <property type="entry name" value="Amino acid/polyamine transporter I"/>
    <property type="match status" value="1"/>
</dbReference>
<evidence type="ECO:0000313" key="7">
    <source>
        <dbReference type="EMBL" id="MCQ4080032.1"/>
    </source>
</evidence>
<dbReference type="InterPro" id="IPR004840">
    <property type="entry name" value="Amino_acid_permease_CS"/>
</dbReference>
<dbReference type="InterPro" id="IPR002293">
    <property type="entry name" value="AA/rel_permease1"/>
</dbReference>
<dbReference type="PROSITE" id="PS00218">
    <property type="entry name" value="AMINO_ACID_PERMEASE_1"/>
    <property type="match status" value="1"/>
</dbReference>
<feature type="transmembrane region" description="Helical" evidence="6">
    <location>
        <begin position="245"/>
        <end position="267"/>
    </location>
</feature>
<name>A0ABT1PU35_9ACTN</name>
<gene>
    <name evidence="7" type="ORF">NGB36_05350</name>
</gene>
<proteinExistence type="predicted"/>
<reference evidence="7" key="1">
    <citation type="submission" date="2022-06" db="EMBL/GenBank/DDBJ databases">
        <title>Draft genome sequence of Streptomyces sp. RB6PN25 isolated from peat swamp forest in Thailand.</title>
        <authorList>
            <person name="Duangmal K."/>
            <person name="Klaysubun C."/>
        </authorList>
    </citation>
    <scope>NUCLEOTIDE SEQUENCE</scope>
    <source>
        <strain evidence="7">RB6PN25</strain>
    </source>
</reference>
<keyword evidence="8" id="KW-1185">Reference proteome</keyword>
<dbReference type="PANTHER" id="PTHR45649:SF26">
    <property type="entry name" value="OS04G0435100 PROTEIN"/>
    <property type="match status" value="1"/>
</dbReference>
<keyword evidence="3 6" id="KW-0812">Transmembrane</keyword>
<dbReference type="Pfam" id="PF13520">
    <property type="entry name" value="AA_permease_2"/>
    <property type="match status" value="1"/>
</dbReference>
<accession>A0ABT1PU35</accession>
<organism evidence="7 8">
    <name type="scientific">Streptomyces humicola</name>
    <dbReference type="NCBI Taxonomy" id="2953240"/>
    <lineage>
        <taxon>Bacteria</taxon>
        <taxon>Bacillati</taxon>
        <taxon>Actinomycetota</taxon>
        <taxon>Actinomycetes</taxon>
        <taxon>Kitasatosporales</taxon>
        <taxon>Streptomycetaceae</taxon>
        <taxon>Streptomyces</taxon>
    </lineage>
</organism>
<dbReference type="PIRSF" id="PIRSF006060">
    <property type="entry name" value="AA_transporter"/>
    <property type="match status" value="1"/>
</dbReference>
<evidence type="ECO:0000256" key="6">
    <source>
        <dbReference type="SAM" id="Phobius"/>
    </source>
</evidence>
<dbReference type="RefSeq" id="WP_255919023.1">
    <property type="nucleotide sequence ID" value="NZ_JANFNG010000002.1"/>
</dbReference>
<feature type="transmembrane region" description="Helical" evidence="6">
    <location>
        <begin position="441"/>
        <end position="459"/>
    </location>
</feature>
<evidence type="ECO:0000256" key="3">
    <source>
        <dbReference type="ARBA" id="ARBA00022692"/>
    </source>
</evidence>
<dbReference type="Proteomes" id="UP001057702">
    <property type="component" value="Unassembled WGS sequence"/>
</dbReference>
<feature type="transmembrane region" description="Helical" evidence="6">
    <location>
        <begin position="167"/>
        <end position="186"/>
    </location>
</feature>
<comment type="caution">
    <text evidence="7">The sequence shown here is derived from an EMBL/GenBank/DDBJ whole genome shotgun (WGS) entry which is preliminary data.</text>
</comment>
<keyword evidence="2" id="KW-0813">Transport</keyword>
<evidence type="ECO:0000313" key="8">
    <source>
        <dbReference type="Proteomes" id="UP001057702"/>
    </source>
</evidence>
<keyword evidence="4 6" id="KW-1133">Transmembrane helix</keyword>
<evidence type="ECO:0000256" key="5">
    <source>
        <dbReference type="ARBA" id="ARBA00023136"/>
    </source>
</evidence>
<protein>
    <submittedName>
        <fullName evidence="7">Amino acid permease</fullName>
    </submittedName>
</protein>
<feature type="transmembrane region" description="Helical" evidence="6">
    <location>
        <begin position="370"/>
        <end position="390"/>
    </location>
</feature>
<sequence>MGYPRKLTRRFQAFDNFAISFTIINIIAGIFSSFGFGMNAGGPRILVFGWIGVSVMVLFVGASMGEIASAYPTSGALYFSAGKLAKRHHGAWSWYTGWLNFVGQVGGTAATDYAAATFIQAFIAMQWPSYQVTPQRTVAITAAILLVQALANTYTVHLVAILNRISVWWLLIGMVIIVTALTVVPIHHQPTSYVAHFANNTGFTNGLYGGMLGLLVTSWTFTGFDGSFHMSEETVRATINTPKGIIRAIGCSAFTGLILMLALVYAIRDYAHEASAAAPPVQILIDALGLGTAKLLLLIVIGAMLFCGLANMTSNTRQIFAFSRDGAMPGSHWWHSVSTRTRTPVKAVWLAAVCSLLLVVPGWWSNTAFTAVVSVNVVGLFLAYGIPIFLRLRLDTFQPGPWHLGRYGKPVAAIAVVWIVISNILFMLPQASPITATSFNYAPIAVAVVLLIATAWWFANARRRFQGPVSYGSPDEVAAMDLI</sequence>
<feature type="transmembrane region" description="Helical" evidence="6">
    <location>
        <begin position="206"/>
        <end position="224"/>
    </location>
</feature>
<feature type="transmembrane region" description="Helical" evidence="6">
    <location>
        <begin position="45"/>
        <end position="64"/>
    </location>
</feature>
<evidence type="ECO:0000256" key="2">
    <source>
        <dbReference type="ARBA" id="ARBA00022448"/>
    </source>
</evidence>
<keyword evidence="5 6" id="KW-0472">Membrane</keyword>
<comment type="subcellular location">
    <subcellularLocation>
        <location evidence="1">Membrane</location>
        <topology evidence="1">Multi-pass membrane protein</topology>
    </subcellularLocation>
</comment>
<evidence type="ECO:0000256" key="1">
    <source>
        <dbReference type="ARBA" id="ARBA00004141"/>
    </source>
</evidence>
<feature type="transmembrane region" description="Helical" evidence="6">
    <location>
        <begin position="17"/>
        <end position="38"/>
    </location>
</feature>
<evidence type="ECO:0000256" key="4">
    <source>
        <dbReference type="ARBA" id="ARBA00022989"/>
    </source>
</evidence>